<feature type="non-terminal residue" evidence="2">
    <location>
        <position position="235"/>
    </location>
</feature>
<sequence>EPNDIFRIYSMTKPVTAVAIMMLVEEGTLAIDGELSSYLPDFADVLVYENGKQVPPEQPVTIRPLLSHTSGMTYGLFGNTPVDAMYREATVFSGDLANLADKVARLPLLAHPGTVWNYSISADILGRVVEVISGLSFDDFLRERIFEPLDMKDTGFFVPPEKAFRFVTSYTRSSNGSLTVGDPMTESAYDTRPTLLSGSHGLVSTARDFTRFAQMLLNGGELDGKQLLRPGTVEM</sequence>
<dbReference type="InterPro" id="IPR012338">
    <property type="entry name" value="Beta-lactam/transpept-like"/>
</dbReference>
<dbReference type="EMBL" id="UINC01218367">
    <property type="protein sequence ID" value="SVE45353.1"/>
    <property type="molecule type" value="Genomic_DNA"/>
</dbReference>
<dbReference type="PANTHER" id="PTHR43283">
    <property type="entry name" value="BETA-LACTAMASE-RELATED"/>
    <property type="match status" value="1"/>
</dbReference>
<dbReference type="SUPFAM" id="SSF56601">
    <property type="entry name" value="beta-lactamase/transpeptidase-like"/>
    <property type="match status" value="1"/>
</dbReference>
<dbReference type="InterPro" id="IPR001466">
    <property type="entry name" value="Beta-lactam-related"/>
</dbReference>
<evidence type="ECO:0000313" key="2">
    <source>
        <dbReference type="EMBL" id="SVE45353.1"/>
    </source>
</evidence>
<dbReference type="InterPro" id="IPR050789">
    <property type="entry name" value="Diverse_Enzym_Activities"/>
</dbReference>
<organism evidence="2">
    <name type="scientific">marine metagenome</name>
    <dbReference type="NCBI Taxonomy" id="408172"/>
    <lineage>
        <taxon>unclassified sequences</taxon>
        <taxon>metagenomes</taxon>
        <taxon>ecological metagenomes</taxon>
    </lineage>
</organism>
<proteinExistence type="predicted"/>
<dbReference type="Gene3D" id="3.40.710.10">
    <property type="entry name" value="DD-peptidase/beta-lactamase superfamily"/>
    <property type="match status" value="1"/>
</dbReference>
<feature type="domain" description="Beta-lactamase-related" evidence="1">
    <location>
        <begin position="2"/>
        <end position="228"/>
    </location>
</feature>
<feature type="non-terminal residue" evidence="2">
    <location>
        <position position="1"/>
    </location>
</feature>
<dbReference type="PANTHER" id="PTHR43283:SF3">
    <property type="entry name" value="BETA-LACTAMASE FAMILY PROTEIN (AFU_ORTHOLOGUE AFUA_5G07500)"/>
    <property type="match status" value="1"/>
</dbReference>
<dbReference type="AlphaFoldDB" id="A0A383DM44"/>
<evidence type="ECO:0000259" key="1">
    <source>
        <dbReference type="Pfam" id="PF00144"/>
    </source>
</evidence>
<name>A0A383DM44_9ZZZZ</name>
<accession>A0A383DM44</accession>
<gene>
    <name evidence="2" type="ORF">METZ01_LOCUS498207</name>
</gene>
<reference evidence="2" key="1">
    <citation type="submission" date="2018-05" db="EMBL/GenBank/DDBJ databases">
        <authorList>
            <person name="Lanie J.A."/>
            <person name="Ng W.-L."/>
            <person name="Kazmierczak K.M."/>
            <person name="Andrzejewski T.M."/>
            <person name="Davidsen T.M."/>
            <person name="Wayne K.J."/>
            <person name="Tettelin H."/>
            <person name="Glass J.I."/>
            <person name="Rusch D."/>
            <person name="Podicherti R."/>
            <person name="Tsui H.-C.T."/>
            <person name="Winkler M.E."/>
        </authorList>
    </citation>
    <scope>NUCLEOTIDE SEQUENCE</scope>
</reference>
<dbReference type="Pfam" id="PF00144">
    <property type="entry name" value="Beta-lactamase"/>
    <property type="match status" value="1"/>
</dbReference>
<protein>
    <recommendedName>
        <fullName evidence="1">Beta-lactamase-related domain-containing protein</fullName>
    </recommendedName>
</protein>